<keyword evidence="4" id="KW-1185">Reference proteome</keyword>
<dbReference type="Gene3D" id="2.160.20.10">
    <property type="entry name" value="Single-stranded right-handed beta-helix, Pectin lyase-like"/>
    <property type="match status" value="1"/>
</dbReference>
<dbReference type="SUPFAM" id="SSF51126">
    <property type="entry name" value="Pectin lyase-like"/>
    <property type="match status" value="1"/>
</dbReference>
<reference evidence="3" key="1">
    <citation type="submission" date="2024-06" db="EMBL/GenBank/DDBJ databases">
        <title>Complete Genome Sequence of mouse commensal type strain Neisseria musculi.</title>
        <authorList>
            <person name="Thapa E."/>
            <person name="Aluvathingal J."/>
            <person name="Nadendla S."/>
            <person name="Mehta A."/>
            <person name="Tettelin H."/>
            <person name="Weyand N.J."/>
        </authorList>
    </citation>
    <scope>NUCLEOTIDE SEQUENCE</scope>
    <source>
        <strain evidence="3">NW831</strain>
    </source>
</reference>
<feature type="domain" description="Right handed beta helix" evidence="2">
    <location>
        <begin position="141"/>
        <end position="311"/>
    </location>
</feature>
<dbReference type="KEGG" id="nmus:H7A79_2782"/>
<evidence type="ECO:0000313" key="4">
    <source>
        <dbReference type="Proteomes" id="UP000516412"/>
    </source>
</evidence>
<dbReference type="AlphaFoldDB" id="A0A7H1MF14"/>
<evidence type="ECO:0000313" key="3">
    <source>
        <dbReference type="EMBL" id="QNT60229.1"/>
    </source>
</evidence>
<dbReference type="Pfam" id="PF13229">
    <property type="entry name" value="Beta_helix"/>
    <property type="match status" value="1"/>
</dbReference>
<dbReference type="InterPro" id="IPR012334">
    <property type="entry name" value="Pectin_lyas_fold"/>
</dbReference>
<gene>
    <name evidence="3" type="ORF">H7A79_2782</name>
</gene>
<dbReference type="EMBL" id="CP060414">
    <property type="protein sequence ID" value="QNT60229.1"/>
    <property type="molecule type" value="Genomic_DNA"/>
</dbReference>
<feature type="region of interest" description="Disordered" evidence="1">
    <location>
        <begin position="500"/>
        <end position="521"/>
    </location>
</feature>
<name>A0A7H1MF14_9NEIS</name>
<dbReference type="InterPro" id="IPR006626">
    <property type="entry name" value="PbH1"/>
</dbReference>
<sequence>MANYVVRTHAKHGKYIDIRHFKTATNTYNDAVKAALAAAHKEKAALYLTGTITISGAIEINAATRNVTGIFGDGMGKTKILFTHKQTGVHNPNSNATEPEKAGIWINGQNGKFVSDLSVQYKHTAATDFYRTGQSYFGKISGIVVNDADHTLISRVEVSGANRAGVLFTSTSAISSGAKDNLTNGKITAAQLPTGDNNKIIDSNLHHNRVSGVMVAFQKNFTAENNTFAWNGHEKDGGTGYGISLMAGSYNNGATITGNTTNHNYRKGIDSHDGNNIVIKNNTLNGDRMYGISVENRQFSMDKVTIQNNTITQDPSFRLTRDDNTGIPNAGSDYIGYRGIKLENKGQDWQKFINPKAGVFNISNNTINNLTDGLGITRAIEARNNEKDVSYTLNISNNKLAGSSADNLISIFGKSDNSHTAAVEAGPGSGNIRIIGNNMSVKKTTAAPIYIEEKQNADRLNGSVAVNNNTLKISQAEGATKAVTVESNAATVSVTGNTFNVSGGPPSQPVVRATGTSKSHKGKLTVADNTFDTDSSKAFENGDWLKTEQINTLRVISNIHSEAAGIAGNNGATPASIAALKKVTLSARAFPIEAESDESAFADIGTTTVSRAATENIVFHSNAAIRSANTPQTGGTELLDTARPVNLGKLGIDTSETAPVNTADQSYAVSTQTGGAMLQEDQAAAVL</sequence>
<evidence type="ECO:0000259" key="2">
    <source>
        <dbReference type="Pfam" id="PF13229"/>
    </source>
</evidence>
<organism evidence="3 4">
    <name type="scientific">Neisseria musculi</name>
    <dbReference type="NCBI Taxonomy" id="1815583"/>
    <lineage>
        <taxon>Bacteria</taxon>
        <taxon>Pseudomonadati</taxon>
        <taxon>Pseudomonadota</taxon>
        <taxon>Betaproteobacteria</taxon>
        <taxon>Neisseriales</taxon>
        <taxon>Neisseriaceae</taxon>
        <taxon>Neisseria</taxon>
    </lineage>
</organism>
<dbReference type="InterPro" id="IPR039448">
    <property type="entry name" value="Beta_helix"/>
</dbReference>
<dbReference type="SMART" id="SM00710">
    <property type="entry name" value="PbH1"/>
    <property type="match status" value="8"/>
</dbReference>
<proteinExistence type="predicted"/>
<dbReference type="InterPro" id="IPR011050">
    <property type="entry name" value="Pectin_lyase_fold/virulence"/>
</dbReference>
<evidence type="ECO:0000256" key="1">
    <source>
        <dbReference type="SAM" id="MobiDB-lite"/>
    </source>
</evidence>
<dbReference type="Proteomes" id="UP000516412">
    <property type="component" value="Chromosome"/>
</dbReference>
<protein>
    <submittedName>
        <fullName evidence="3">Right handed beta helix region family protein</fullName>
    </submittedName>
</protein>
<accession>A0A7H1MF14</accession>
<dbReference type="RefSeq" id="WP_187000673.1">
    <property type="nucleotide sequence ID" value="NZ_CP060414.2"/>
</dbReference>